<sequence>MPKPLNTKTDPKIKEEEESPKRELTGIYKRTIATIATVMSIFHIYYVGIRPLSPWILYSTHLCFAAVLIFALYPMTKKSAQDRIPWYDMIFIAVNILSTGYIIMNMNQLIYRIGISPTTLDIIVGLIMIFSVLEITRRTTGFILPAIGVLFILYASFGKHIPGILGHRGYSWPKIISYMTGLDAIYSTPIGASATFVFLFIVFSAFLHASGAGKFFIDFALGLTGSTRGGPAKTAVVASSLFGTVSGNSTANVVSTGAFTIPLMKSIGYESKFAGAVEAVASTGGQIMPPILGSAAFILAQLVGVPYLRVVTAAVIPSLLYFLTIFIMIDLEAIKLNLTGIPKKELPSLKEVILKRGHLMIPVFVLMYVLVIMKASPIKAALWAIISTIIIAAVNKETRFSLPKILISLEKGALYSLGMISACATAGIVIGVLNLTGSGLKFASAVLALSRGIPILALVFTMVATLILGMGLPTTAAYMICAAVVAPALVQMGFSPISSHMFAFYFACISAITPPVALAAFAAAGVAKAKPMEVAITSCKLGIAAFIVPYMFIYGPALLWEGNSLTIINAGVSATIGSVALACGLQGFLFKLRLTMVKRILLISASLVLIKPGMQTDMIGLVVILIVGVTAYIKNRKTNLEAA</sequence>
<evidence type="ECO:0000313" key="4">
    <source>
        <dbReference type="EMBL" id="ARE86952.1"/>
    </source>
</evidence>
<feature type="transmembrane region" description="Helical" evidence="1">
    <location>
        <begin position="314"/>
        <end position="331"/>
    </location>
</feature>
<evidence type="ECO:0000256" key="1">
    <source>
        <dbReference type="SAM" id="Phobius"/>
    </source>
</evidence>
<evidence type="ECO:0000313" key="3">
    <source>
        <dbReference type="EMBL" id="AOY76539.1"/>
    </source>
</evidence>
<feature type="transmembrane region" description="Helical" evidence="1">
    <location>
        <begin position="142"/>
        <end position="165"/>
    </location>
</feature>
<feature type="transmembrane region" description="Helical" evidence="1">
    <location>
        <begin position="352"/>
        <end position="371"/>
    </location>
</feature>
<dbReference type="EMBL" id="CP020559">
    <property type="protein sequence ID" value="ARE86952.1"/>
    <property type="molecule type" value="Genomic_DNA"/>
</dbReference>
<reference evidence="3 5" key="1">
    <citation type="submission" date="2016-10" db="EMBL/GenBank/DDBJ databases">
        <title>Complete Genome Sequence of Acetogen Clostridium formicoaceticum ATCC 27076.</title>
        <authorList>
            <person name="Bao T."/>
            <person name="Cheng C."/>
            <person name="Zhao J."/>
            <person name="Yang S.-T."/>
            <person name="Wang J."/>
            <person name="Wang M."/>
        </authorList>
    </citation>
    <scope>NUCLEOTIDE SEQUENCE [LARGE SCALE GENOMIC DNA]</scope>
    <source>
        <strain evidence="3 5">ATCC 27076</strain>
    </source>
</reference>
<feature type="transmembrane region" description="Helical" evidence="1">
    <location>
        <begin position="600"/>
        <end position="633"/>
    </location>
</feature>
<feature type="transmembrane region" description="Helical" evidence="1">
    <location>
        <begin position="185"/>
        <end position="207"/>
    </location>
</feature>
<feature type="transmembrane region" description="Helical" evidence="1">
    <location>
        <begin position="476"/>
        <end position="497"/>
    </location>
</feature>
<reference evidence="4 6" key="2">
    <citation type="submission" date="2017-03" db="EMBL/GenBank/DDBJ databases">
        <title>Complete sequence of Clostridium formicaceticum DSM 92.</title>
        <authorList>
            <person name="Poehlein A."/>
            <person name="Karl M."/>
            <person name="Bengelsdorf F.R."/>
            <person name="Duerre P."/>
            <person name="Daniel R."/>
        </authorList>
    </citation>
    <scope>NUCLEOTIDE SEQUENCE [LARGE SCALE GENOMIC DNA]</scope>
    <source>
        <strain evidence="4 6">DSM 92</strain>
    </source>
</reference>
<dbReference type="PANTHER" id="PTHR43849">
    <property type="entry name" value="BLL3936 PROTEIN"/>
    <property type="match status" value="1"/>
</dbReference>
<feature type="transmembrane region" description="Helical" evidence="1">
    <location>
        <begin position="31"/>
        <end position="49"/>
    </location>
</feature>
<evidence type="ECO:0000313" key="6">
    <source>
        <dbReference type="Proteomes" id="UP000192478"/>
    </source>
</evidence>
<feature type="transmembrane region" description="Helical" evidence="1">
    <location>
        <begin position="109"/>
        <end position="130"/>
    </location>
</feature>
<feature type="transmembrane region" description="Helical" evidence="1">
    <location>
        <begin position="539"/>
        <end position="560"/>
    </location>
</feature>
<evidence type="ECO:0000259" key="2">
    <source>
        <dbReference type="Pfam" id="PF06808"/>
    </source>
</evidence>
<feature type="transmembrane region" description="Helical" evidence="1">
    <location>
        <begin position="377"/>
        <end position="394"/>
    </location>
</feature>
<keyword evidence="5" id="KW-1185">Reference proteome</keyword>
<dbReference type="NCBIfam" id="TIGR02123">
    <property type="entry name" value="TRAP_fused"/>
    <property type="match status" value="1"/>
</dbReference>
<organism evidence="4 6">
    <name type="scientific">Clostridium formicaceticum</name>
    <dbReference type="NCBI Taxonomy" id="1497"/>
    <lineage>
        <taxon>Bacteria</taxon>
        <taxon>Bacillati</taxon>
        <taxon>Bacillota</taxon>
        <taxon>Clostridia</taxon>
        <taxon>Eubacteriales</taxon>
        <taxon>Clostridiaceae</taxon>
        <taxon>Clostridium</taxon>
    </lineage>
</organism>
<feature type="transmembrane region" description="Helical" evidence="1">
    <location>
        <begin position="55"/>
        <end position="73"/>
    </location>
</feature>
<feature type="transmembrane region" description="Helical" evidence="1">
    <location>
        <begin position="414"/>
        <end position="436"/>
    </location>
</feature>
<keyword evidence="1" id="KW-0812">Transmembrane</keyword>
<name>A0AAC9WFI1_9CLOT</name>
<protein>
    <submittedName>
        <fullName evidence="3">C4-dicarboxylate ABC transporter</fullName>
    </submittedName>
    <submittedName>
        <fullName evidence="4">DctM-like transporter</fullName>
    </submittedName>
</protein>
<dbReference type="KEGG" id="cfm:BJL90_12115"/>
<proteinExistence type="predicted"/>
<keyword evidence="1" id="KW-1133">Transmembrane helix</keyword>
<evidence type="ECO:0000313" key="5">
    <source>
        <dbReference type="Proteomes" id="UP000177894"/>
    </source>
</evidence>
<dbReference type="RefSeq" id="WP_070968266.1">
    <property type="nucleotide sequence ID" value="NZ_CP017603.1"/>
</dbReference>
<dbReference type="Proteomes" id="UP000192478">
    <property type="component" value="Chromosome"/>
</dbReference>
<dbReference type="Proteomes" id="UP000177894">
    <property type="component" value="Chromosome"/>
</dbReference>
<gene>
    <name evidence="3" type="ORF">BJL90_12115</name>
    <name evidence="4" type="ORF">CLFO_13360</name>
</gene>
<feature type="transmembrane region" description="Helical" evidence="1">
    <location>
        <begin position="566"/>
        <end position="588"/>
    </location>
</feature>
<feature type="transmembrane region" description="Helical" evidence="1">
    <location>
        <begin position="85"/>
        <end position="103"/>
    </location>
</feature>
<feature type="domain" description="TRAP C4-dicarboxylate transport system permease DctM subunit" evidence="2">
    <location>
        <begin position="127"/>
        <end position="554"/>
    </location>
</feature>
<feature type="transmembrane region" description="Helical" evidence="1">
    <location>
        <begin position="442"/>
        <end position="469"/>
    </location>
</feature>
<keyword evidence="1" id="KW-0472">Membrane</keyword>
<dbReference type="InterPro" id="IPR011853">
    <property type="entry name" value="TRAP_DctM-Dct_fused"/>
</dbReference>
<dbReference type="PANTHER" id="PTHR43849:SF2">
    <property type="entry name" value="BLL3936 PROTEIN"/>
    <property type="match status" value="1"/>
</dbReference>
<dbReference type="EMBL" id="CP017603">
    <property type="protein sequence ID" value="AOY76539.1"/>
    <property type="molecule type" value="Genomic_DNA"/>
</dbReference>
<dbReference type="Pfam" id="PF06808">
    <property type="entry name" value="DctM"/>
    <property type="match status" value="1"/>
</dbReference>
<dbReference type="InterPro" id="IPR010656">
    <property type="entry name" value="DctM"/>
</dbReference>
<dbReference type="AlphaFoldDB" id="A0AAC9WFI1"/>
<feature type="transmembrane region" description="Helical" evidence="1">
    <location>
        <begin position="503"/>
        <end position="527"/>
    </location>
</feature>
<accession>A0AAC9WFI1</accession>